<dbReference type="RefSeq" id="WP_215819493.1">
    <property type="nucleotide sequence ID" value="NZ_JAGSOY010000018.1"/>
</dbReference>
<proteinExistence type="predicted"/>
<dbReference type="SMART" id="SM00782">
    <property type="entry name" value="PhnA_Zn_Ribbon"/>
    <property type="match status" value="1"/>
</dbReference>
<dbReference type="InterPro" id="IPR013991">
    <property type="entry name" value="PhnaA_N_proteobac"/>
</dbReference>
<feature type="domain" description="PhnA protein N-terminal proteobacterial" evidence="1">
    <location>
        <begin position="21"/>
        <end position="69"/>
    </location>
</feature>
<protein>
    <submittedName>
        <fullName evidence="2">PhnA protein</fullName>
    </submittedName>
</protein>
<name>A0ABS5ZBF8_9GAMM</name>
<evidence type="ECO:0000259" key="1">
    <source>
        <dbReference type="SMART" id="SM00782"/>
    </source>
</evidence>
<reference evidence="2 3" key="1">
    <citation type="submission" date="2021-04" db="EMBL/GenBank/DDBJ databases">
        <authorList>
            <person name="Pira H."/>
            <person name="Risdian C."/>
            <person name="Wink J."/>
        </authorList>
    </citation>
    <scope>NUCLEOTIDE SEQUENCE [LARGE SCALE GENOMIC DNA]</scope>
    <source>
        <strain evidence="2 3">WH53</strain>
    </source>
</reference>
<dbReference type="Proteomes" id="UP000690515">
    <property type="component" value="Unassembled WGS sequence"/>
</dbReference>
<gene>
    <name evidence="2" type="ORF">KCG35_09670</name>
</gene>
<evidence type="ECO:0000313" key="2">
    <source>
        <dbReference type="EMBL" id="MBU2711329.1"/>
    </source>
</evidence>
<sequence length="135" mass="15675">MAKGFQRDVLRKQQLENFTRELVRRYSALCELCGARKTKLVVFEVPPVSSDINIEHCILLCETCLQQVCYPKQRSIDHWRCLSTAVWSDHLPAQVMAVLLTRYFAKTHDWAANLEDTLYLSPEADQWLAEVESFV</sequence>
<organism evidence="2 3">
    <name type="scientific">Zooshikella harenae</name>
    <dbReference type="NCBI Taxonomy" id="2827238"/>
    <lineage>
        <taxon>Bacteria</taxon>
        <taxon>Pseudomonadati</taxon>
        <taxon>Pseudomonadota</taxon>
        <taxon>Gammaproteobacteria</taxon>
        <taxon>Oceanospirillales</taxon>
        <taxon>Zooshikellaceae</taxon>
        <taxon>Zooshikella</taxon>
    </lineage>
</organism>
<dbReference type="EMBL" id="JAGSOY010000018">
    <property type="protein sequence ID" value="MBU2711329.1"/>
    <property type="molecule type" value="Genomic_DNA"/>
</dbReference>
<evidence type="ECO:0000313" key="3">
    <source>
        <dbReference type="Proteomes" id="UP000690515"/>
    </source>
</evidence>
<keyword evidence="3" id="KW-1185">Reference proteome</keyword>
<accession>A0ABS5ZBF8</accession>
<comment type="caution">
    <text evidence="2">The sequence shown here is derived from an EMBL/GenBank/DDBJ whole genome shotgun (WGS) entry which is preliminary data.</text>
</comment>